<keyword evidence="3" id="KW-1185">Reference proteome</keyword>
<evidence type="ECO:0000256" key="1">
    <source>
        <dbReference type="SAM" id="MobiDB-lite"/>
    </source>
</evidence>
<accession>A0ABN7B182</accession>
<dbReference type="Proteomes" id="UP001307889">
    <property type="component" value="Chromosome 8"/>
</dbReference>
<evidence type="ECO:0000313" key="3">
    <source>
        <dbReference type="Proteomes" id="UP001307889"/>
    </source>
</evidence>
<organism evidence="2 3">
    <name type="scientific">Nesidiocoris tenuis</name>
    <dbReference type="NCBI Taxonomy" id="355587"/>
    <lineage>
        <taxon>Eukaryota</taxon>
        <taxon>Metazoa</taxon>
        <taxon>Ecdysozoa</taxon>
        <taxon>Arthropoda</taxon>
        <taxon>Hexapoda</taxon>
        <taxon>Insecta</taxon>
        <taxon>Pterygota</taxon>
        <taxon>Neoptera</taxon>
        <taxon>Paraneoptera</taxon>
        <taxon>Hemiptera</taxon>
        <taxon>Heteroptera</taxon>
        <taxon>Panheteroptera</taxon>
        <taxon>Cimicomorpha</taxon>
        <taxon>Miridae</taxon>
        <taxon>Dicyphina</taxon>
        <taxon>Nesidiocoris</taxon>
    </lineage>
</organism>
<evidence type="ECO:0000313" key="2">
    <source>
        <dbReference type="EMBL" id="BES98003.1"/>
    </source>
</evidence>
<feature type="region of interest" description="Disordered" evidence="1">
    <location>
        <begin position="1"/>
        <end position="83"/>
    </location>
</feature>
<dbReference type="EMBL" id="AP028916">
    <property type="protein sequence ID" value="BES98003.1"/>
    <property type="molecule type" value="Genomic_DNA"/>
</dbReference>
<reference evidence="2 3" key="1">
    <citation type="submission" date="2023-09" db="EMBL/GenBank/DDBJ databases">
        <title>Nesidiocoris tenuis whole genome shotgun sequence.</title>
        <authorList>
            <person name="Shibata T."/>
            <person name="Shimoda M."/>
            <person name="Kobayashi T."/>
            <person name="Uehara T."/>
        </authorList>
    </citation>
    <scope>NUCLEOTIDE SEQUENCE [LARGE SCALE GENOMIC DNA]</scope>
    <source>
        <strain evidence="2 3">Japan</strain>
    </source>
</reference>
<feature type="compositionally biased region" description="Basic and acidic residues" evidence="1">
    <location>
        <begin position="7"/>
        <end position="38"/>
    </location>
</feature>
<gene>
    <name evidence="2" type="ORF">NTJ_10818</name>
</gene>
<feature type="compositionally biased region" description="Polar residues" evidence="1">
    <location>
        <begin position="46"/>
        <end position="63"/>
    </location>
</feature>
<protein>
    <submittedName>
        <fullName evidence="2">Uncharacterized protein</fullName>
    </submittedName>
</protein>
<sequence>MLVGLLRETREQPQLDTKQEPLHGTERRTKTHESRHLANENLPHKTGSNELDTTYSSTLTISPQKGKASLSQKKEVHISCPHHPPVRLETEKLASRDSTTIKIEAAAWIFYNKNRIKHRKKEISMQKLTTLTRLALKASQKYYGSN</sequence>
<proteinExistence type="predicted"/>
<name>A0ABN7B182_9HEMI</name>